<organism evidence="1">
    <name type="scientific">Anguilla anguilla</name>
    <name type="common">European freshwater eel</name>
    <name type="synonym">Muraena anguilla</name>
    <dbReference type="NCBI Taxonomy" id="7936"/>
    <lineage>
        <taxon>Eukaryota</taxon>
        <taxon>Metazoa</taxon>
        <taxon>Chordata</taxon>
        <taxon>Craniata</taxon>
        <taxon>Vertebrata</taxon>
        <taxon>Euteleostomi</taxon>
        <taxon>Actinopterygii</taxon>
        <taxon>Neopterygii</taxon>
        <taxon>Teleostei</taxon>
        <taxon>Anguilliformes</taxon>
        <taxon>Anguillidae</taxon>
        <taxon>Anguilla</taxon>
    </lineage>
</organism>
<evidence type="ECO:0000313" key="1">
    <source>
        <dbReference type="EMBL" id="JAG99446.1"/>
    </source>
</evidence>
<dbReference type="AlphaFoldDB" id="A0A0E9P5E9"/>
<name>A0A0E9P5E9_ANGAN</name>
<sequence length="28" mass="2965">MHILLNGSGSYGLMTRSFSLAVVVLLGQ</sequence>
<reference evidence="1" key="2">
    <citation type="journal article" date="2015" name="Fish Shellfish Immunol.">
        <title>Early steps in the European eel (Anguilla anguilla)-Vibrio vulnificus interaction in the gills: Role of the RtxA13 toxin.</title>
        <authorList>
            <person name="Callol A."/>
            <person name="Pajuelo D."/>
            <person name="Ebbesson L."/>
            <person name="Teles M."/>
            <person name="MacKenzie S."/>
            <person name="Amaro C."/>
        </authorList>
    </citation>
    <scope>NUCLEOTIDE SEQUENCE</scope>
</reference>
<protein>
    <submittedName>
        <fullName evidence="1">Uncharacterized protein</fullName>
    </submittedName>
</protein>
<dbReference type="EMBL" id="GBXM01109130">
    <property type="protein sequence ID" value="JAG99446.1"/>
    <property type="molecule type" value="Transcribed_RNA"/>
</dbReference>
<reference evidence="1" key="1">
    <citation type="submission" date="2014-11" db="EMBL/GenBank/DDBJ databases">
        <authorList>
            <person name="Amaro Gonzalez C."/>
        </authorList>
    </citation>
    <scope>NUCLEOTIDE SEQUENCE</scope>
</reference>
<proteinExistence type="predicted"/>
<accession>A0A0E9P5E9</accession>